<reference evidence="2" key="1">
    <citation type="journal article" date="2007" name="J. Bacteriol.">
        <title>Comparative genome analysis of four magnetotactic bacteria reveals a complex set of group-specific genes implicated in magnetosome biomineralization and function.</title>
        <authorList>
            <person name="Richter M."/>
            <person name="Kube M."/>
            <person name="Bazylinski D.A."/>
            <person name="Lombardot T."/>
            <person name="Gloeckner F.O."/>
            <person name="Reinhardt R."/>
            <person name="Schueler D."/>
        </authorList>
    </citation>
    <scope>NUCLEOTIDE SEQUENCE</scope>
    <source>
        <strain evidence="2">MSR-1</strain>
    </source>
</reference>
<protein>
    <recommendedName>
        <fullName evidence="1">6-hydroxymethylpterin diphosphokinase MptE-like domain-containing protein</fullName>
    </recommendedName>
</protein>
<feature type="domain" description="6-hydroxymethylpterin diphosphokinase MptE-like" evidence="1">
    <location>
        <begin position="37"/>
        <end position="116"/>
    </location>
</feature>
<dbReference type="RefSeq" id="WP_106003061.1">
    <property type="nucleotide sequence ID" value="NZ_CP027527.1"/>
</dbReference>
<dbReference type="Pfam" id="PF01973">
    <property type="entry name" value="MptE-like"/>
    <property type="match status" value="1"/>
</dbReference>
<dbReference type="EMBL" id="CU459003">
    <property type="protein sequence ID" value="CAM76636.1"/>
    <property type="molecule type" value="Genomic_DNA"/>
</dbReference>
<evidence type="ECO:0000259" key="1">
    <source>
        <dbReference type="Pfam" id="PF01973"/>
    </source>
</evidence>
<sequence length="343" mass="38572">MPEAKMEGGELALRLLGDMEQITWERHGQMALDNAKRNLALLDKGQSLAALRDVQIGTSDQAVVIAAGPSIRRHDPIARIKKANFQGAVIATDSAVAYCLRNGVIPDLVVTLDPHAKRIVRWFGDPDLTEDAIRNDDYYRRQDMDTAFADEMRYNREMLALLDEHGHKMRIAVSTSASEAVVNRVTSTGMKLYWWNPMLDDPDKPDSASRILYGMNRLPLVNAGGNVGSACWMMAHAVLGKSKVALTGMDFAYYDDTPYSATQYYREALDLVGEENLHKLFVRIFNPYTNAWFYTDPAYYWYRTAFLDMVTTADCQTFNCTEGGILFGDGIDFCSLDSFLTHE</sequence>
<evidence type="ECO:0000313" key="2">
    <source>
        <dbReference type="EMBL" id="CAM76636.1"/>
    </source>
</evidence>
<proteinExistence type="predicted"/>
<gene>
    <name evidence="2" type="ORF">MGR_1166</name>
</gene>
<accession>A4U179</accession>
<dbReference type="InterPro" id="IPR002826">
    <property type="entry name" value="MptE-like"/>
</dbReference>
<organism evidence="2">
    <name type="scientific">Magnetospirillum gryphiswaldense</name>
    <dbReference type="NCBI Taxonomy" id="55518"/>
    <lineage>
        <taxon>Bacteria</taxon>
        <taxon>Pseudomonadati</taxon>
        <taxon>Pseudomonadota</taxon>
        <taxon>Alphaproteobacteria</taxon>
        <taxon>Rhodospirillales</taxon>
        <taxon>Rhodospirillaceae</taxon>
        <taxon>Magnetospirillum</taxon>
    </lineage>
</organism>
<dbReference type="AlphaFoldDB" id="A4U179"/>
<name>A4U179_9PROT</name>